<sequence length="569" mass="64246">MGSRSSFTTPDSTSLAPELVEDSPPWSEVLLGELRTTIQLNPSARLIRKYGSASHRTWRARLRGGSKALWLSFFLAIGLWWKLQRRPSSDGEDQSYPYQPTLDGLQFIDANHPHIRYVGRWLATADETHKDGSFPGLYFDFVIDGSTTVLLSLHNSEQQKKPSTRYSRAVTATLPFLPLTNTSRAPPISLLVRIDDEEYIILPNATSIVSIRHGSLTQTRHEIRVIAPMAGGDTVQTLQIEGIWIDEGGQLLPYKNLHEQITQPAQRMLEIVTDLPGSLTGEDRQRTIGASRGILGGVLGWEYLLGEMFASDHVTIGMDGMCLISECVGGRGSPAGLADVFFQSGPVGSDQYHHPWFFQEYTPDVMVLNVGSSDYDSFQAHSPEYNMTMWELSETFEEAYISLVKAIRGLAYPKYSAATMDSSRYMYSARSAAAGVPIFVMRPFRGQLEQATHAVVDRLRKNGDMNIFWLDTSGWLNTEVDFEGPPEDQDFFLDEESPSKQWRLTERGNQRVAIMLHMHVCRYLARETDKCAFLPPELYLGRSMDPEVVRVDELLSDERERELKKLFWD</sequence>
<dbReference type="OrthoDB" id="10267969at2759"/>
<dbReference type="InterPro" id="IPR036514">
    <property type="entry name" value="SGNH_hydro_sf"/>
</dbReference>
<dbReference type="Gene3D" id="3.40.50.1110">
    <property type="entry name" value="SGNH hydrolase"/>
    <property type="match status" value="1"/>
</dbReference>
<proteinExistence type="predicted"/>
<accession>A0A218YZG1</accession>
<dbReference type="EMBL" id="MZNU01000281">
    <property type="protein sequence ID" value="OWP01201.1"/>
    <property type="molecule type" value="Genomic_DNA"/>
</dbReference>
<comment type="caution">
    <text evidence="2">The sequence shown here is derived from an EMBL/GenBank/DDBJ whole genome shotgun (WGS) entry which is preliminary data.</text>
</comment>
<dbReference type="Gene3D" id="2.60.120.260">
    <property type="entry name" value="Galactose-binding domain-like"/>
    <property type="match status" value="1"/>
</dbReference>
<dbReference type="AlphaFoldDB" id="A0A218YZG1"/>
<gene>
    <name evidence="2" type="ORF">B2J93_5481</name>
</gene>
<organism evidence="2 3">
    <name type="scientific">Diplocarpon coronariae</name>
    <dbReference type="NCBI Taxonomy" id="2795749"/>
    <lineage>
        <taxon>Eukaryota</taxon>
        <taxon>Fungi</taxon>
        <taxon>Dikarya</taxon>
        <taxon>Ascomycota</taxon>
        <taxon>Pezizomycotina</taxon>
        <taxon>Leotiomycetes</taxon>
        <taxon>Helotiales</taxon>
        <taxon>Drepanopezizaceae</taxon>
        <taxon>Diplocarpon</taxon>
    </lineage>
</organism>
<feature type="compositionally biased region" description="Polar residues" evidence="1">
    <location>
        <begin position="1"/>
        <end position="15"/>
    </location>
</feature>
<protein>
    <submittedName>
        <fullName evidence="2">Uncharacterized protein</fullName>
    </submittedName>
</protein>
<dbReference type="InParanoid" id="A0A218YZG1"/>
<evidence type="ECO:0000313" key="2">
    <source>
        <dbReference type="EMBL" id="OWP01201.1"/>
    </source>
</evidence>
<dbReference type="Proteomes" id="UP000242519">
    <property type="component" value="Unassembled WGS sequence"/>
</dbReference>
<reference evidence="2 3" key="1">
    <citation type="submission" date="2017-04" db="EMBL/GenBank/DDBJ databases">
        <title>Draft genome sequence of Marssonina coronaria NL1: causal agent of apple blotch.</title>
        <authorList>
            <person name="Cheng Q."/>
        </authorList>
    </citation>
    <scope>NUCLEOTIDE SEQUENCE [LARGE SCALE GENOMIC DNA]</scope>
    <source>
        <strain evidence="2 3">NL1</strain>
    </source>
</reference>
<name>A0A218YZG1_9HELO</name>
<keyword evidence="3" id="KW-1185">Reference proteome</keyword>
<dbReference type="STRING" id="503106.A0A218YZG1"/>
<feature type="region of interest" description="Disordered" evidence="1">
    <location>
        <begin position="1"/>
        <end position="20"/>
    </location>
</feature>
<evidence type="ECO:0000256" key="1">
    <source>
        <dbReference type="SAM" id="MobiDB-lite"/>
    </source>
</evidence>
<evidence type="ECO:0000313" key="3">
    <source>
        <dbReference type="Proteomes" id="UP000242519"/>
    </source>
</evidence>